<dbReference type="InterPro" id="IPR000772">
    <property type="entry name" value="Ricin_B_lectin"/>
</dbReference>
<dbReference type="EC" id="2.4.1.-" evidence="13"/>
<keyword evidence="13" id="KW-0808">Transferase</keyword>
<dbReference type="CDD" id="cd02510">
    <property type="entry name" value="pp-GalNAc-T"/>
    <property type="match status" value="1"/>
</dbReference>
<keyword evidence="11" id="KW-0325">Glycoprotein</keyword>
<sequence>MITIVVMIILLLTFMFIKHFKQLKMKPEFSLFLALIFATTLFNIQLYIKFTGKYDSHRIIKDFNWAKEDIEDDLKDSEHMTNIGHLRLLGSDRTHDGPLAGQVDWGAGESITENDVNIQERDGGPDWKRILWMPTEGFHSFNTTASDEAGNLRPVPDSRPGDCKKLMYDVTDLPTVSVIIPFHNEARSTLLRTVHSVLVRTPRSLLQEVLLVDDASTYDWLLEPLNDYVEHLPKVRVIRPKSRQGLIRARLEGAKAATGQVLFFMDSHCEVNHMWIEPLLQRIKEKRDTVIIPLMEGIAHKDMDYIGASGVDTGTFGWDLIYNWRRLSDEEISRRDNKLAPILTPAMVGCAFGINRDYFFEIGAYDEKMDIWGGENVEHSFRIWMCGGSIEILPCCRVAHLFKPKLPYSFPGDSARVIQRNMIRVAEVWMDDYKKYYYATQSKLIPIDYESLEERKKLRRDLKCKSFDWFLKNIAPEVEIPPSDAMQFGQMTHEGSKECIARPSEEGHLTRTTCWLQGAADRIFAITSDGKFRFGEGCIVPTLNGVKYQRLCREEHNVWEFVESSRHIKLRHNDQCLTSRNETFKTQLCDPAREDQKYMFGFKLNFKQNMNIQQISHEHMKRPKEAIEFGMLANSLKVKQNRDCVSVLDDGTLSIVPCSKQPNYLKVLHLDRDKSLRVGAYCLAGKKSELKTLKCPRIINNKGLMWNYTHYQQLKLQKRGRCLMLLGNGEQKTVQFAKCDENELKQKWVFEKVPDT</sequence>
<dbReference type="OrthoDB" id="6119243at2759"/>
<comment type="subcellular location">
    <subcellularLocation>
        <location evidence="2 13">Golgi apparatus membrane</location>
        <topology evidence="2 13">Single-pass type II membrane protein</topology>
    </subcellularLocation>
</comment>
<evidence type="ECO:0000256" key="1">
    <source>
        <dbReference type="ARBA" id="ARBA00001936"/>
    </source>
</evidence>
<evidence type="ECO:0000256" key="13">
    <source>
        <dbReference type="RuleBase" id="RU361242"/>
    </source>
</evidence>
<dbReference type="PANTHER" id="PTHR11675:SF119">
    <property type="entry name" value="POLYPEPTIDE N-ACETYLGALACTOSAMINYLTRANSFERASE 2"/>
    <property type="match status" value="1"/>
</dbReference>
<keyword evidence="7 13" id="KW-1133">Transmembrane helix</keyword>
<keyword evidence="10 13" id="KW-1015">Disulfide bond</keyword>
<dbReference type="Pfam" id="PF00652">
    <property type="entry name" value="Ricin_B_lectin"/>
    <property type="match status" value="1"/>
</dbReference>
<dbReference type="InterPro" id="IPR045885">
    <property type="entry name" value="GalNAc-T"/>
</dbReference>
<evidence type="ECO:0000256" key="5">
    <source>
        <dbReference type="ARBA" id="ARBA00022734"/>
    </source>
</evidence>
<dbReference type="GO" id="GO:0006493">
    <property type="term" value="P:protein O-linked glycosylation"/>
    <property type="evidence" value="ECO:0007669"/>
    <property type="project" value="TreeGrafter"/>
</dbReference>
<keyword evidence="8 13" id="KW-0333">Golgi apparatus</keyword>
<evidence type="ECO:0000256" key="2">
    <source>
        <dbReference type="ARBA" id="ARBA00004323"/>
    </source>
</evidence>
<comment type="similarity">
    <text evidence="3 13">Belongs to the glycosyltransferase 2 family. GalNAc-T subfamily.</text>
</comment>
<dbReference type="Pfam" id="PF00535">
    <property type="entry name" value="Glycos_transf_2"/>
    <property type="match status" value="1"/>
</dbReference>
<dbReference type="InterPro" id="IPR035992">
    <property type="entry name" value="Ricin_B-like_lectins"/>
</dbReference>
<dbReference type="FunFam" id="3.90.550.10:FF:000053">
    <property type="entry name" value="Polypeptide N-acetylgalactosaminyltransferase"/>
    <property type="match status" value="1"/>
</dbReference>
<evidence type="ECO:0000256" key="3">
    <source>
        <dbReference type="ARBA" id="ARBA00005680"/>
    </source>
</evidence>
<evidence type="ECO:0000313" key="15">
    <source>
        <dbReference type="Proteomes" id="UP000749559"/>
    </source>
</evidence>
<reference evidence="14" key="1">
    <citation type="submission" date="2022-03" db="EMBL/GenBank/DDBJ databases">
        <authorList>
            <person name="Martin C."/>
        </authorList>
    </citation>
    <scope>NUCLEOTIDE SEQUENCE</scope>
</reference>
<keyword evidence="9 13" id="KW-0472">Membrane</keyword>
<evidence type="ECO:0000256" key="7">
    <source>
        <dbReference type="ARBA" id="ARBA00022989"/>
    </source>
</evidence>
<keyword evidence="15" id="KW-1185">Reference proteome</keyword>
<keyword evidence="13" id="KW-0328">Glycosyltransferase</keyword>
<dbReference type="InterPro" id="IPR029044">
    <property type="entry name" value="Nucleotide-diphossugar_trans"/>
</dbReference>
<dbReference type="GO" id="GO:0004653">
    <property type="term" value="F:polypeptide N-acetylgalactosaminyltransferase activity"/>
    <property type="evidence" value="ECO:0007669"/>
    <property type="project" value="TreeGrafter"/>
</dbReference>
<evidence type="ECO:0000256" key="12">
    <source>
        <dbReference type="ARBA" id="ARBA00023211"/>
    </source>
</evidence>
<protein>
    <recommendedName>
        <fullName evidence="13">Polypeptide N-acetylgalactosaminyltransferase</fullName>
        <ecNumber evidence="13">2.4.1.-</ecNumber>
    </recommendedName>
    <alternativeName>
        <fullName evidence="13">Protein-UDP acetylgalactosaminyltransferase</fullName>
    </alternativeName>
</protein>
<keyword evidence="4 13" id="KW-0812">Transmembrane</keyword>
<dbReference type="AlphaFoldDB" id="A0A8J1XSF3"/>
<dbReference type="Proteomes" id="UP000749559">
    <property type="component" value="Unassembled WGS sequence"/>
</dbReference>
<evidence type="ECO:0000313" key="14">
    <source>
        <dbReference type="EMBL" id="CAH1789567.1"/>
    </source>
</evidence>
<dbReference type="Gene3D" id="2.80.10.50">
    <property type="match status" value="2"/>
</dbReference>
<comment type="pathway">
    <text evidence="13">Protein modification; protein glycosylation.</text>
</comment>
<evidence type="ECO:0000256" key="6">
    <source>
        <dbReference type="ARBA" id="ARBA00022968"/>
    </source>
</evidence>
<feature type="transmembrane region" description="Helical" evidence="13">
    <location>
        <begin position="30"/>
        <end position="48"/>
    </location>
</feature>
<dbReference type="SUPFAM" id="SSF50370">
    <property type="entry name" value="Ricin B-like lectins"/>
    <property type="match status" value="2"/>
</dbReference>
<name>A0A8J1XSF3_OWEFU</name>
<keyword evidence="6" id="KW-0735">Signal-anchor</keyword>
<accession>A0A8J1XSF3</accession>
<dbReference type="GO" id="GO:0030246">
    <property type="term" value="F:carbohydrate binding"/>
    <property type="evidence" value="ECO:0007669"/>
    <property type="project" value="UniProtKB-KW"/>
</dbReference>
<dbReference type="SUPFAM" id="SSF53448">
    <property type="entry name" value="Nucleotide-diphospho-sugar transferases"/>
    <property type="match status" value="1"/>
</dbReference>
<evidence type="ECO:0000256" key="4">
    <source>
        <dbReference type="ARBA" id="ARBA00022692"/>
    </source>
</evidence>
<evidence type="ECO:0000256" key="11">
    <source>
        <dbReference type="ARBA" id="ARBA00023180"/>
    </source>
</evidence>
<dbReference type="UniPathway" id="UPA00378"/>
<comment type="caution">
    <text evidence="14">The sequence shown here is derived from an EMBL/GenBank/DDBJ whole genome shotgun (WGS) entry which is preliminary data.</text>
</comment>
<dbReference type="PANTHER" id="PTHR11675">
    <property type="entry name" value="N-ACETYLGALACTOSAMINYLTRANSFERASE"/>
    <property type="match status" value="1"/>
</dbReference>
<evidence type="ECO:0000256" key="10">
    <source>
        <dbReference type="ARBA" id="ARBA00023157"/>
    </source>
</evidence>
<dbReference type="PROSITE" id="PS50231">
    <property type="entry name" value="RICIN_B_LECTIN"/>
    <property type="match status" value="1"/>
</dbReference>
<dbReference type="Gene3D" id="3.90.550.10">
    <property type="entry name" value="Spore Coat Polysaccharide Biosynthesis Protein SpsA, Chain A"/>
    <property type="match status" value="1"/>
</dbReference>
<dbReference type="GO" id="GO:0000139">
    <property type="term" value="C:Golgi membrane"/>
    <property type="evidence" value="ECO:0007669"/>
    <property type="project" value="UniProtKB-SubCell"/>
</dbReference>
<dbReference type="EMBL" id="CAIIXF020000007">
    <property type="protein sequence ID" value="CAH1789567.1"/>
    <property type="molecule type" value="Genomic_DNA"/>
</dbReference>
<keyword evidence="5 13" id="KW-0430">Lectin</keyword>
<organism evidence="14 15">
    <name type="scientific">Owenia fusiformis</name>
    <name type="common">Polychaete worm</name>
    <dbReference type="NCBI Taxonomy" id="6347"/>
    <lineage>
        <taxon>Eukaryota</taxon>
        <taxon>Metazoa</taxon>
        <taxon>Spiralia</taxon>
        <taxon>Lophotrochozoa</taxon>
        <taxon>Annelida</taxon>
        <taxon>Polychaeta</taxon>
        <taxon>Sedentaria</taxon>
        <taxon>Canalipalpata</taxon>
        <taxon>Sabellida</taxon>
        <taxon>Oweniida</taxon>
        <taxon>Oweniidae</taxon>
        <taxon>Owenia</taxon>
    </lineage>
</organism>
<proteinExistence type="inferred from homology"/>
<gene>
    <name evidence="14" type="ORF">OFUS_LOCUS14901</name>
</gene>
<evidence type="ECO:0000256" key="9">
    <source>
        <dbReference type="ARBA" id="ARBA00023136"/>
    </source>
</evidence>
<keyword evidence="12 13" id="KW-0464">Manganese</keyword>
<evidence type="ECO:0000256" key="8">
    <source>
        <dbReference type="ARBA" id="ARBA00023034"/>
    </source>
</evidence>
<dbReference type="InterPro" id="IPR001173">
    <property type="entry name" value="Glyco_trans_2-like"/>
</dbReference>
<comment type="cofactor">
    <cofactor evidence="1 13">
        <name>Mn(2+)</name>
        <dbReference type="ChEBI" id="CHEBI:29035"/>
    </cofactor>
</comment>